<keyword evidence="2" id="KW-0547">Nucleotide-binding</keyword>
<evidence type="ECO:0000259" key="4">
    <source>
        <dbReference type="SMART" id="SM00382"/>
    </source>
</evidence>
<evidence type="ECO:0000256" key="2">
    <source>
        <dbReference type="ARBA" id="ARBA00022741"/>
    </source>
</evidence>
<gene>
    <name evidence="5" type="primary">mshE</name>
    <name evidence="5" type="ORF">GCM10025770_35360</name>
</gene>
<dbReference type="SUPFAM" id="SSF160246">
    <property type="entry name" value="EspE N-terminal domain-like"/>
    <property type="match status" value="1"/>
</dbReference>
<reference evidence="6" key="1">
    <citation type="journal article" date="2019" name="Int. J. Syst. Evol. Microbiol.">
        <title>The Global Catalogue of Microorganisms (GCM) 10K type strain sequencing project: providing services to taxonomists for standard genome sequencing and annotation.</title>
        <authorList>
            <consortium name="The Broad Institute Genomics Platform"/>
            <consortium name="The Broad Institute Genome Sequencing Center for Infectious Disease"/>
            <person name="Wu L."/>
            <person name="Ma J."/>
        </authorList>
    </citation>
    <scope>NUCLEOTIDE SEQUENCE [LARGE SCALE GENOMIC DNA]</scope>
    <source>
        <strain evidence="6">JCM 18715</strain>
    </source>
</reference>
<dbReference type="SMART" id="SM00382">
    <property type="entry name" value="AAA"/>
    <property type="match status" value="1"/>
</dbReference>
<evidence type="ECO:0000313" key="5">
    <source>
        <dbReference type="EMBL" id="GAA5171159.1"/>
    </source>
</evidence>
<accession>A0ABP9R3Q8</accession>
<organism evidence="5 6">
    <name type="scientific">Viridibacterium curvum</name>
    <dbReference type="NCBI Taxonomy" id="1101404"/>
    <lineage>
        <taxon>Bacteria</taxon>
        <taxon>Pseudomonadati</taxon>
        <taxon>Pseudomonadota</taxon>
        <taxon>Betaproteobacteria</taxon>
        <taxon>Rhodocyclales</taxon>
        <taxon>Rhodocyclaceae</taxon>
        <taxon>Viridibacterium</taxon>
    </lineage>
</organism>
<dbReference type="PANTHER" id="PTHR30258">
    <property type="entry name" value="TYPE II SECRETION SYSTEM PROTEIN GSPE-RELATED"/>
    <property type="match status" value="1"/>
</dbReference>
<dbReference type="InterPro" id="IPR037257">
    <property type="entry name" value="T2SS_E_N_sf"/>
</dbReference>
<dbReference type="EMBL" id="BAABLD010000017">
    <property type="protein sequence ID" value="GAA5171159.1"/>
    <property type="molecule type" value="Genomic_DNA"/>
</dbReference>
<dbReference type="Gene3D" id="1.10.40.70">
    <property type="match status" value="1"/>
</dbReference>
<evidence type="ECO:0000313" key="6">
    <source>
        <dbReference type="Proteomes" id="UP001500547"/>
    </source>
</evidence>
<protein>
    <submittedName>
        <fullName evidence="5">MSHA fimbrial ATPase MshE</fullName>
    </submittedName>
</protein>
<evidence type="ECO:0000256" key="3">
    <source>
        <dbReference type="ARBA" id="ARBA00022840"/>
    </source>
</evidence>
<dbReference type="Pfam" id="PF05157">
    <property type="entry name" value="MshEN"/>
    <property type="match status" value="1"/>
</dbReference>
<dbReference type="Gene3D" id="3.40.50.300">
    <property type="entry name" value="P-loop containing nucleotide triphosphate hydrolases"/>
    <property type="match status" value="1"/>
</dbReference>
<comment type="caution">
    <text evidence="5">The sequence shown here is derived from an EMBL/GenBank/DDBJ whole genome shotgun (WGS) entry which is preliminary data.</text>
</comment>
<dbReference type="Pfam" id="PF00437">
    <property type="entry name" value="T2SSE"/>
    <property type="match status" value="1"/>
</dbReference>
<keyword evidence="3" id="KW-0067">ATP-binding</keyword>
<dbReference type="InterPro" id="IPR001482">
    <property type="entry name" value="T2SS/T4SS_dom"/>
</dbReference>
<comment type="similarity">
    <text evidence="1">Belongs to the GSP E family.</text>
</comment>
<dbReference type="Gene3D" id="3.30.450.90">
    <property type="match status" value="1"/>
</dbReference>
<dbReference type="Gene3D" id="3.30.300.160">
    <property type="entry name" value="Type II secretion system, protein E, N-terminal domain"/>
    <property type="match status" value="1"/>
</dbReference>
<dbReference type="InterPro" id="IPR003593">
    <property type="entry name" value="AAA+_ATPase"/>
</dbReference>
<dbReference type="InterPro" id="IPR007831">
    <property type="entry name" value="T2SS_GspE_N"/>
</dbReference>
<evidence type="ECO:0000256" key="1">
    <source>
        <dbReference type="ARBA" id="ARBA00006611"/>
    </source>
</evidence>
<dbReference type="SUPFAM" id="SSF52540">
    <property type="entry name" value="P-loop containing nucleoside triphosphate hydrolases"/>
    <property type="match status" value="1"/>
</dbReference>
<dbReference type="PANTHER" id="PTHR30258:SF29">
    <property type="entry name" value="MSHA PILUS ASSEMBLY ATPASE MSHE"/>
    <property type="match status" value="1"/>
</dbReference>
<name>A0ABP9R3Q8_9RHOO</name>
<sequence>MTGMQGMAKPQKYRLGELLVQGGLITTAQLEEALAQQKQSGRKLGRVLIDSGIVTEERIAIAIANQIGVPFVDLRDKDIDPATAGVLPETMARRFRALVLEDMGNQYLLGMADPSDVFGYDEIARTLNKDIALAVLAESQLLARLDRFYRRTEEISGLAKELQKDLGSGYLDFTTSAVESTAEDAPVVKLLQSIFEDAYQIKASDIHIEPQEFKLQIRFRIDGEMHLQTEVDSRVGPALVLRLKLMSGLDISEKRLPQDGRFNVKVKQQSVDIRLSTMPTQYGESVVMRLLAQNSGLLELGKIGMPPEMLEGYRRVSGHAHGMILVTGPTGSGKTTTLYATLAHLNSPATKIITIEDPVEYRLPGISQVQVNSKIDLTFAKVLRSTLRHDPDVVLVGEMIDAETAQIGVRAAMTGHLLLSTLHTNDAASTPARLLDMGVPGYLLSTTLLCVIAQRLVRTICVSCKSPYQPETTELTWLKLMVGEGAASLQLQHGRGCSHCNNSGYAGRAPVYEMLEMSPPLAEALGRNHVGDFSRLARQQLQGKTMRAHALRRMIAGETTIGEAMRVSTQIDE</sequence>
<proteinExistence type="inferred from homology"/>
<dbReference type="CDD" id="cd01129">
    <property type="entry name" value="PulE-GspE-like"/>
    <property type="match status" value="1"/>
</dbReference>
<keyword evidence="6" id="KW-1185">Reference proteome</keyword>
<dbReference type="Proteomes" id="UP001500547">
    <property type="component" value="Unassembled WGS sequence"/>
</dbReference>
<feature type="domain" description="AAA+ ATPase" evidence="4">
    <location>
        <begin position="320"/>
        <end position="441"/>
    </location>
</feature>
<dbReference type="InterPro" id="IPR027417">
    <property type="entry name" value="P-loop_NTPase"/>
</dbReference>